<dbReference type="RefSeq" id="WP_021170374.1">
    <property type="nucleotide sequence ID" value="NZ_CTRP01000014.1"/>
</dbReference>
<keyword evidence="1" id="KW-0472">Membrane</keyword>
<organism evidence="2 3">
    <name type="scientific">Sporomusa ovata</name>
    <dbReference type="NCBI Taxonomy" id="2378"/>
    <lineage>
        <taxon>Bacteria</taxon>
        <taxon>Bacillati</taxon>
        <taxon>Bacillota</taxon>
        <taxon>Negativicutes</taxon>
        <taxon>Selenomonadales</taxon>
        <taxon>Sporomusaceae</taxon>
        <taxon>Sporomusa</taxon>
    </lineage>
</organism>
<feature type="transmembrane region" description="Helical" evidence="1">
    <location>
        <begin position="34"/>
        <end position="53"/>
    </location>
</feature>
<accession>A0A0U1L5D1</accession>
<feature type="transmembrane region" description="Helical" evidence="1">
    <location>
        <begin position="59"/>
        <end position="78"/>
    </location>
</feature>
<dbReference type="AlphaFoldDB" id="A0A0U1L5D1"/>
<sequence length="464" mass="51075">MEYIIASSVAIFIATLIVYKVANNLFRLGLRIKPLLLCAVCAMFISLVLPKIVVGFAGLPGTLAVLAIFSVVFAYFVARCDNEPSSQQKFDTEAESACCQAEPLIQPEITAKMMTQEEPNQDDSLAVTSVIDIEADVAEPVSKGSTVESIGLSEDLIVEQSLRDRHENEEDAEVLPQSFEVTAGEEVVVPDDGALSPEQLSLQEAAKSESDSQVVVPVIESDFNELDEPVITGSIPENIDLSEELIVEQQPLMDNHENGEDAEVSPQISDVTVGENVSMPADGALSPEQLFLQEAAKSKSDSQVVAVSESDFDLEETNSIMESNKPVDLSQLESEKLDDLLDFAFLNKESQNYEIAFNAFYKALKLYPNSEAAPFLVVEIGNILKNKGDYDGAIKVFGDGRNLSQTKQDEMMEQEFICTIAYLRIIKNVLLQNSLANIPFFKIPPQIVKQIDEEFREWRSVGNI</sequence>
<feature type="transmembrane region" description="Helical" evidence="1">
    <location>
        <begin position="6"/>
        <end position="22"/>
    </location>
</feature>
<dbReference type="SUPFAM" id="SSF48452">
    <property type="entry name" value="TPR-like"/>
    <property type="match status" value="1"/>
</dbReference>
<reference evidence="3" key="1">
    <citation type="submission" date="2015-03" db="EMBL/GenBank/DDBJ databases">
        <authorList>
            <person name="Nijsse Bart"/>
        </authorList>
    </citation>
    <scope>NUCLEOTIDE SEQUENCE [LARGE SCALE GENOMIC DNA]</scope>
</reference>
<keyword evidence="1" id="KW-0812">Transmembrane</keyword>
<keyword evidence="3" id="KW-1185">Reference proteome</keyword>
<dbReference type="EMBL" id="CTRP01000014">
    <property type="protein sequence ID" value="CQR74373.1"/>
    <property type="molecule type" value="Genomic_DNA"/>
</dbReference>
<gene>
    <name evidence="2" type="ORF">SpAn4DRAFT_0835</name>
</gene>
<dbReference type="InterPro" id="IPR011990">
    <property type="entry name" value="TPR-like_helical_dom_sf"/>
</dbReference>
<proteinExistence type="predicted"/>
<protein>
    <submittedName>
        <fullName evidence="2">Uncharacterized protein</fullName>
    </submittedName>
</protein>
<dbReference type="Gene3D" id="1.25.40.10">
    <property type="entry name" value="Tetratricopeptide repeat domain"/>
    <property type="match status" value="1"/>
</dbReference>
<dbReference type="Proteomes" id="UP000049855">
    <property type="component" value="Unassembled WGS sequence"/>
</dbReference>
<evidence type="ECO:0000313" key="2">
    <source>
        <dbReference type="EMBL" id="CQR74373.1"/>
    </source>
</evidence>
<keyword evidence="1" id="KW-1133">Transmembrane helix</keyword>
<evidence type="ECO:0000313" key="3">
    <source>
        <dbReference type="Proteomes" id="UP000049855"/>
    </source>
</evidence>
<evidence type="ECO:0000256" key="1">
    <source>
        <dbReference type="SAM" id="Phobius"/>
    </source>
</evidence>
<name>A0A0U1L5D1_9FIRM</name>